<dbReference type="AlphaFoldDB" id="A0A6J2T302"/>
<dbReference type="SUPFAM" id="SSF55797">
    <property type="entry name" value="PR-1-like"/>
    <property type="match status" value="1"/>
</dbReference>
<evidence type="ECO:0000256" key="1">
    <source>
        <dbReference type="ARBA" id="ARBA00004613"/>
    </source>
</evidence>
<name>A0A6J2T302_DROLE</name>
<dbReference type="OrthoDB" id="7882501at2759"/>
<dbReference type="Pfam" id="PF00188">
    <property type="entry name" value="CAP"/>
    <property type="match status" value="1"/>
</dbReference>
<feature type="domain" description="SCP" evidence="3">
    <location>
        <begin position="89"/>
        <end position="237"/>
    </location>
</feature>
<evidence type="ECO:0000256" key="2">
    <source>
        <dbReference type="ARBA" id="ARBA00022525"/>
    </source>
</evidence>
<dbReference type="Gene3D" id="3.40.33.10">
    <property type="entry name" value="CAP"/>
    <property type="match status" value="1"/>
</dbReference>
<evidence type="ECO:0000259" key="3">
    <source>
        <dbReference type="Pfam" id="PF00188"/>
    </source>
</evidence>
<dbReference type="GO" id="GO:0005576">
    <property type="term" value="C:extracellular region"/>
    <property type="evidence" value="ECO:0007669"/>
    <property type="project" value="UniProtKB-SubCell"/>
</dbReference>
<evidence type="ECO:0000313" key="5">
    <source>
        <dbReference type="RefSeq" id="XP_030370349.1"/>
    </source>
</evidence>
<sequence length="291" mass="33249">MVAGKPGFTVWFLAMARQAQWLTLLALVLSRCLYCISLQDFQNFKSHTYCVQPKCGLTNLACHNSGNFSAHCKSGVRVVPLGKYKPTILNMINEFRNTSAHGYTRTLFPAARMVRMIWSEELMQFAVMDVIRCLPRPRPCMSSPHYRPIGSIFDQFNYPGSIDIHTNINIIRTLIERWIADASYVSKSLSMYLTPALPKPSVRRPILLMSDRNSHVGCAALRFTNEYYHHFHISCAFSTDTMLHKPIYKIGPSAGSSCRRLDRKYKNLCAPGERYPYVHKEWESGSILPED</sequence>
<dbReference type="InterPro" id="IPR035940">
    <property type="entry name" value="CAP_sf"/>
</dbReference>
<dbReference type="Proteomes" id="UP000504634">
    <property type="component" value="Unplaced"/>
</dbReference>
<comment type="subcellular location">
    <subcellularLocation>
        <location evidence="1">Secreted</location>
    </subcellularLocation>
</comment>
<keyword evidence="2" id="KW-0964">Secreted</keyword>
<dbReference type="GeneID" id="115620969"/>
<gene>
    <name evidence="5" type="primary">LOC115620969</name>
</gene>
<proteinExistence type="predicted"/>
<dbReference type="CDD" id="cd05380">
    <property type="entry name" value="CAP_euk"/>
    <property type="match status" value="1"/>
</dbReference>
<evidence type="ECO:0000313" key="4">
    <source>
        <dbReference type="Proteomes" id="UP000504634"/>
    </source>
</evidence>
<reference evidence="5" key="1">
    <citation type="submission" date="2025-08" db="UniProtKB">
        <authorList>
            <consortium name="RefSeq"/>
        </authorList>
    </citation>
    <scope>IDENTIFICATION</scope>
    <source>
        <strain evidence="5">11010-0011.00</strain>
        <tissue evidence="5">Whole body</tissue>
    </source>
</reference>
<accession>A0A6J2T302</accession>
<dbReference type="RefSeq" id="XP_030370349.1">
    <property type="nucleotide sequence ID" value="XM_030514489.1"/>
</dbReference>
<dbReference type="InterPro" id="IPR014044">
    <property type="entry name" value="CAP_dom"/>
</dbReference>
<keyword evidence="4" id="KW-1185">Reference proteome</keyword>
<organism evidence="4 5">
    <name type="scientific">Drosophila lebanonensis</name>
    <name type="common">Fruit fly</name>
    <name type="synonym">Scaptodrosophila lebanonensis</name>
    <dbReference type="NCBI Taxonomy" id="7225"/>
    <lineage>
        <taxon>Eukaryota</taxon>
        <taxon>Metazoa</taxon>
        <taxon>Ecdysozoa</taxon>
        <taxon>Arthropoda</taxon>
        <taxon>Hexapoda</taxon>
        <taxon>Insecta</taxon>
        <taxon>Pterygota</taxon>
        <taxon>Neoptera</taxon>
        <taxon>Endopterygota</taxon>
        <taxon>Diptera</taxon>
        <taxon>Brachycera</taxon>
        <taxon>Muscomorpha</taxon>
        <taxon>Ephydroidea</taxon>
        <taxon>Drosophilidae</taxon>
        <taxon>Scaptodrosophila</taxon>
    </lineage>
</organism>
<protein>
    <submittedName>
        <fullName evidence="5">Allergen Tab y 5.0101-like</fullName>
    </submittedName>
</protein>